<reference evidence="1 2" key="1">
    <citation type="submission" date="2019-05" db="EMBL/GenBank/DDBJ databases">
        <title>Another draft genome of Portunus trituberculatus and its Hox gene families provides insights of decapod evolution.</title>
        <authorList>
            <person name="Jeong J.-H."/>
            <person name="Song I."/>
            <person name="Kim S."/>
            <person name="Choi T."/>
            <person name="Kim D."/>
            <person name="Ryu S."/>
            <person name="Kim W."/>
        </authorList>
    </citation>
    <scope>NUCLEOTIDE SEQUENCE [LARGE SCALE GENOMIC DNA]</scope>
    <source>
        <tissue evidence="1">Muscle</tissue>
    </source>
</reference>
<sequence length="137" mass="14747">MRLRYHEALLLVLAPPFLRLRWEAGFEARTDTSTPPLGKHLVSLRAGSSSHRKSSQPGLLLLLSIPSPATAVVSLPHSSFWTSPPGLLLSGSSLVCLTPVTQHAVSLHTTAVVRLLFSSDPRSDSELLGKHSGLEPK</sequence>
<keyword evidence="2" id="KW-1185">Reference proteome</keyword>
<evidence type="ECO:0000313" key="1">
    <source>
        <dbReference type="EMBL" id="MPC08654.1"/>
    </source>
</evidence>
<protein>
    <submittedName>
        <fullName evidence="1">Uncharacterized protein</fullName>
    </submittedName>
</protein>
<dbReference type="AlphaFoldDB" id="A0A5B7CIX6"/>
<dbReference type="Proteomes" id="UP000324222">
    <property type="component" value="Unassembled WGS sequence"/>
</dbReference>
<name>A0A5B7CIX6_PORTR</name>
<dbReference type="EMBL" id="VSRR010000038">
    <property type="protein sequence ID" value="MPC08654.1"/>
    <property type="molecule type" value="Genomic_DNA"/>
</dbReference>
<gene>
    <name evidence="1" type="ORF">E2C01_001245</name>
</gene>
<organism evidence="1 2">
    <name type="scientific">Portunus trituberculatus</name>
    <name type="common">Swimming crab</name>
    <name type="synonym">Neptunus trituberculatus</name>
    <dbReference type="NCBI Taxonomy" id="210409"/>
    <lineage>
        <taxon>Eukaryota</taxon>
        <taxon>Metazoa</taxon>
        <taxon>Ecdysozoa</taxon>
        <taxon>Arthropoda</taxon>
        <taxon>Crustacea</taxon>
        <taxon>Multicrustacea</taxon>
        <taxon>Malacostraca</taxon>
        <taxon>Eumalacostraca</taxon>
        <taxon>Eucarida</taxon>
        <taxon>Decapoda</taxon>
        <taxon>Pleocyemata</taxon>
        <taxon>Brachyura</taxon>
        <taxon>Eubrachyura</taxon>
        <taxon>Portunoidea</taxon>
        <taxon>Portunidae</taxon>
        <taxon>Portuninae</taxon>
        <taxon>Portunus</taxon>
    </lineage>
</organism>
<proteinExistence type="predicted"/>
<accession>A0A5B7CIX6</accession>
<evidence type="ECO:0000313" key="2">
    <source>
        <dbReference type="Proteomes" id="UP000324222"/>
    </source>
</evidence>
<comment type="caution">
    <text evidence="1">The sequence shown here is derived from an EMBL/GenBank/DDBJ whole genome shotgun (WGS) entry which is preliminary data.</text>
</comment>